<dbReference type="EMBL" id="CP020660">
    <property type="protein sequence ID" value="ATF08674.1"/>
    <property type="molecule type" value="Genomic_DNA"/>
</dbReference>
<evidence type="ECO:0000313" key="2">
    <source>
        <dbReference type="Proteomes" id="UP000218160"/>
    </source>
</evidence>
<dbReference type="AlphaFoldDB" id="A0A291B6N6"/>
<dbReference type="KEGG" id="elux:BTN50_0131"/>
<evidence type="ECO:0000313" key="1">
    <source>
        <dbReference type="EMBL" id="ATF08674.1"/>
    </source>
</evidence>
<keyword evidence="2" id="KW-1185">Reference proteome</keyword>
<protein>
    <submittedName>
        <fullName evidence="1">Uncharacterized protein</fullName>
    </submittedName>
</protein>
<sequence length="43" mass="5014">MFPTQDNVTKQYVLNELFRNIVLCSSINTFAEVSKDYLTHMSD</sequence>
<proteinExistence type="predicted"/>
<name>A0A291B6N6_9GAMM</name>
<accession>A0A291B6N6</accession>
<reference evidence="2" key="1">
    <citation type="submission" date="2017-04" db="EMBL/GenBank/DDBJ databases">
        <title>Genome evolution of the luminous symbionts of deep sea anglerfish.</title>
        <authorList>
            <person name="Hendry T.A."/>
        </authorList>
    </citation>
    <scope>NUCLEOTIDE SEQUENCE [LARGE SCALE GENOMIC DNA]</scope>
</reference>
<dbReference type="Proteomes" id="UP000218160">
    <property type="component" value="Chromosome 1"/>
</dbReference>
<gene>
    <name evidence="1" type="ORF">BTN50_0131</name>
</gene>
<organism evidence="1 2">
    <name type="scientific">Candidatus Enterovibrio altilux</name>
    <dbReference type="NCBI Taxonomy" id="1927128"/>
    <lineage>
        <taxon>Bacteria</taxon>
        <taxon>Pseudomonadati</taxon>
        <taxon>Pseudomonadota</taxon>
        <taxon>Gammaproteobacteria</taxon>
        <taxon>Vibrionales</taxon>
        <taxon>Vibrionaceae</taxon>
        <taxon>Enterovibrio</taxon>
    </lineage>
</organism>